<dbReference type="PROSITE" id="PS00028">
    <property type="entry name" value="ZINC_FINGER_C2H2_1"/>
    <property type="match status" value="1"/>
</dbReference>
<feature type="compositionally biased region" description="Polar residues" evidence="3">
    <location>
        <begin position="1033"/>
        <end position="1042"/>
    </location>
</feature>
<dbReference type="SUPFAM" id="SSF52540">
    <property type="entry name" value="P-loop containing nucleoside triphosphate hydrolases"/>
    <property type="match status" value="1"/>
</dbReference>
<evidence type="ECO:0000256" key="1">
    <source>
        <dbReference type="ARBA" id="ARBA00023158"/>
    </source>
</evidence>
<feature type="compositionally biased region" description="Low complexity" evidence="3">
    <location>
        <begin position="1386"/>
        <end position="1398"/>
    </location>
</feature>
<dbReference type="GO" id="GO:0003678">
    <property type="term" value="F:DNA helicase activity"/>
    <property type="evidence" value="ECO:0007669"/>
    <property type="project" value="UniProtKB-EC"/>
</dbReference>
<dbReference type="Pfam" id="PF13087">
    <property type="entry name" value="AAA_12"/>
    <property type="match status" value="1"/>
</dbReference>
<feature type="compositionally biased region" description="Basic and acidic residues" evidence="3">
    <location>
        <begin position="1616"/>
        <end position="1631"/>
    </location>
</feature>
<feature type="region of interest" description="Disordered" evidence="3">
    <location>
        <begin position="1314"/>
        <end position="1495"/>
    </location>
</feature>
<dbReference type="InterPro" id="IPR041677">
    <property type="entry name" value="DNA2/NAM7_AAA_11"/>
</dbReference>
<comment type="catalytic activity">
    <reaction evidence="2">
        <text>ATP + H2O = ADP + phosphate + H(+)</text>
        <dbReference type="Rhea" id="RHEA:13065"/>
        <dbReference type="ChEBI" id="CHEBI:15377"/>
        <dbReference type="ChEBI" id="CHEBI:15378"/>
        <dbReference type="ChEBI" id="CHEBI:30616"/>
        <dbReference type="ChEBI" id="CHEBI:43474"/>
        <dbReference type="ChEBI" id="CHEBI:456216"/>
        <dbReference type="EC" id="3.6.4.12"/>
    </reaction>
    <physiologicalReaction direction="left-to-right" evidence="2">
        <dbReference type="Rhea" id="RHEA:13066"/>
    </physiologicalReaction>
</comment>
<dbReference type="PANTHER" id="PTHR10887:SF419">
    <property type="entry name" value="RNA HELICASE MOV10L1"/>
    <property type="match status" value="1"/>
</dbReference>
<evidence type="ECO:0000313" key="6">
    <source>
        <dbReference type="Proteomes" id="UP000091820"/>
    </source>
</evidence>
<dbReference type="SMART" id="SM00487">
    <property type="entry name" value="DEXDc"/>
    <property type="match status" value="1"/>
</dbReference>
<keyword evidence="6" id="KW-1185">Reference proteome</keyword>
<dbReference type="GO" id="GO:0035194">
    <property type="term" value="P:regulatory ncRNA-mediated post-transcriptional gene silencing"/>
    <property type="evidence" value="ECO:0007669"/>
    <property type="project" value="TreeGrafter"/>
</dbReference>
<feature type="region of interest" description="Disordered" evidence="3">
    <location>
        <begin position="1597"/>
        <end position="1631"/>
    </location>
</feature>
<protein>
    <recommendedName>
        <fullName evidence="4">C2H2-type domain-containing protein</fullName>
    </recommendedName>
</protein>
<dbReference type="CDD" id="cd18038">
    <property type="entry name" value="DEXXQc_Helz-like"/>
    <property type="match status" value="1"/>
</dbReference>
<dbReference type="InterPro" id="IPR013087">
    <property type="entry name" value="Znf_C2H2_type"/>
</dbReference>
<evidence type="ECO:0000256" key="3">
    <source>
        <dbReference type="SAM" id="MobiDB-lite"/>
    </source>
</evidence>
<dbReference type="CDD" id="cd18808">
    <property type="entry name" value="SF1_C_Upf1"/>
    <property type="match status" value="1"/>
</dbReference>
<reference evidence="5" key="2">
    <citation type="submission" date="2020-05" db="UniProtKB">
        <authorList>
            <consortium name="EnsemblMetazoa"/>
        </authorList>
    </citation>
    <scope>IDENTIFICATION</scope>
    <source>
        <strain evidence="5">IAEA</strain>
    </source>
</reference>
<dbReference type="Gene3D" id="3.40.50.300">
    <property type="entry name" value="P-loop containing nucleotide triphosphate hydrolases"/>
    <property type="match status" value="2"/>
</dbReference>
<keyword evidence="1" id="KW-0943">RNA-mediated gene silencing</keyword>
<dbReference type="EnsemblMetazoa" id="GBRI035344-RA">
    <property type="protein sequence ID" value="GBRI035344-PA"/>
    <property type="gene ID" value="GBRI035344"/>
</dbReference>
<feature type="compositionally biased region" description="Polar residues" evidence="3">
    <location>
        <begin position="1328"/>
        <end position="1356"/>
    </location>
</feature>
<reference evidence="6" key="1">
    <citation type="submission" date="2014-03" db="EMBL/GenBank/DDBJ databases">
        <authorList>
            <person name="Aksoy S."/>
            <person name="Warren W."/>
            <person name="Wilson R.K."/>
        </authorList>
    </citation>
    <scope>NUCLEOTIDE SEQUENCE [LARGE SCALE GENOMIC DNA]</scope>
    <source>
        <strain evidence="6">IAEA</strain>
    </source>
</reference>
<dbReference type="InterPro" id="IPR045055">
    <property type="entry name" value="DNA2/NAM7-like"/>
</dbReference>
<dbReference type="InterPro" id="IPR047187">
    <property type="entry name" value="SF1_C_Upf1"/>
</dbReference>
<dbReference type="PANTHER" id="PTHR10887">
    <property type="entry name" value="DNA2/NAM7 HELICASE FAMILY"/>
    <property type="match status" value="1"/>
</dbReference>
<feature type="compositionally biased region" description="Polar residues" evidence="3">
    <location>
        <begin position="1369"/>
        <end position="1385"/>
    </location>
</feature>
<dbReference type="Proteomes" id="UP000091820">
    <property type="component" value="Unassembled WGS sequence"/>
</dbReference>
<feature type="compositionally biased region" description="Basic residues" evidence="3">
    <location>
        <begin position="1007"/>
        <end position="1016"/>
    </location>
</feature>
<evidence type="ECO:0000313" key="5">
    <source>
        <dbReference type="EnsemblMetazoa" id="GBRI035344-PA"/>
    </source>
</evidence>
<feature type="region of interest" description="Disordered" evidence="3">
    <location>
        <begin position="1509"/>
        <end position="1558"/>
    </location>
</feature>
<dbReference type="GO" id="GO:0043186">
    <property type="term" value="C:P granule"/>
    <property type="evidence" value="ECO:0007669"/>
    <property type="project" value="TreeGrafter"/>
</dbReference>
<feature type="compositionally biased region" description="Low complexity" evidence="3">
    <location>
        <begin position="1420"/>
        <end position="1437"/>
    </location>
</feature>
<organism evidence="5 6">
    <name type="scientific">Glossina brevipalpis</name>
    <dbReference type="NCBI Taxonomy" id="37001"/>
    <lineage>
        <taxon>Eukaryota</taxon>
        <taxon>Metazoa</taxon>
        <taxon>Ecdysozoa</taxon>
        <taxon>Arthropoda</taxon>
        <taxon>Hexapoda</taxon>
        <taxon>Insecta</taxon>
        <taxon>Pterygota</taxon>
        <taxon>Neoptera</taxon>
        <taxon>Endopterygota</taxon>
        <taxon>Diptera</taxon>
        <taxon>Brachycera</taxon>
        <taxon>Muscomorpha</taxon>
        <taxon>Hippoboscoidea</taxon>
        <taxon>Glossinidae</taxon>
        <taxon>Glossina</taxon>
    </lineage>
</organism>
<dbReference type="Pfam" id="PF13086">
    <property type="entry name" value="AAA_11"/>
    <property type="match status" value="2"/>
</dbReference>
<sequence>MSSDESTATRVSLVSNRSEKLNKRKWNQREYELIGDFLLNLYHRRLTTKNKHEFTVLKKDETTKEFLTFLQTAEVKEKFQKLNGINNLDSLLRSTCFVVESSDKSPFYKLKSSNLIRYRKNKLEKLDKLRINSDVIDGPANNSIADSNNAEPEDQVDETSQMYQLEYQGSTMQKRDDDFYLTNSGCCICQENFESMSVFEEHVQKHSDDSDFEFLNSLSKFEPPIFSMHYRLCKDSHKLCVTFTSSSKDDLVIEKIILVQTRSMIYMNNLKIPYDMPVQGYDSFYVDSQLFALHVEHPIVLVGHLKESKEIRIVEEHHLTICHELPPVNFNYNPNHISKSKTFKTNSVLPFYLPSKKTEEALADDFFRGALMKISKDFQEYIKNDKILQLPTYVPSLRILLQIEDVDTTKEYNKLTQQNVVLQSSGDEYSLKLNNKNTFIENILSPVDNIILTGKKKKYYGIITAINVNRISFRSEKGTIPIKEADGKMKAKYTAVFHPCRFSIRYQYQALELLSGNISKFEKFLFPSNIEPRPAAKLSLDLYNKHIKHNPEQLQAVCNIVEGPRRDATYIIFGPPGTGKTTTVVEAILQLLKKDNTKILVTASSNAACDEVASRLCRAIESLHLKRAIVRIYARSYEKRIDLIDDVLLDNSNMYQSHFFPCVEAIHEYRIVVCTLSIVAKLATGGFGEGFTHIFIDEVAACTETEALLAVVNIAKDETRLIISGDHKQLGPILQSNRAEDLGLGASLMDRLMERDCYRCNNDTGDYDRSIQTRLRFNFRSHPEIVNLFSGMYYNHTLEAKSKLSDVDLAKKWHKTPNDKYPIIFHSVRGFCDRDRQSVSLFNLVELGVVMDYVKDLMYYGINGEPVNQTDIGIISPYKKQYQCIQEQLNLRKWYKIETGAVESFQGREKPIIIVSFVRSRTETLGFLNNPRRLNVTISRAKSLLILIGNPQTLSMNADFAHIIDMCRRHESFRGEEFKRNPNKSFVKSMQDLTLEEQQQFGLKKTTNYRRRRRPIANKNNARVAKSEENGIEQFNNNNGTTTKRHPLRQRQRRNSNTNGEGDRLNQAAPLKNQSLSKPMKKQNKPKIANIENLFNELPMVPKTTNTVANTATYASKGMNSAASSVPHSSHIQPTPQFNFNNSLVNPISVCMTNDNKNFNKLGHISQMPPIGNASSQMQHMYNGISQTRPMYNGPSQTRPMYNGPSQTQPMYNGISQTRPMYNGSLQMHPMYNGPSQTRPKFNGPSQMHPMYNGPSFSNAYNHPFPHSLLTVNNSNFNNSSIPPNMTHPSMLGNISNDNKANLNFSKDVTTVGGNAARHQTSEKGDQQCKQNYKYTRNSRPLTKTTAKQSAKQSVSPILDKSKNDKKTANLNCERTVADTSTTLNSSRQTTISTTSRSEQNKPKLSTASMPVKPDTLTGVSNTHSNTNSSNSSVNSVAIPNRPLNVSATSSSGITKTNTTNKSVSHRPSMSNTADTDTPTTNWRSSGFSAAVTSSPQLISNRQSFSVDITTSSPSGTTVNNSISHRPSISSTPTTNWRNSVSGKTHLSPIGYTQSSPIGVTARSTSGNISNDSFHYRAASTANSTVIPTTNVRYSTSVSSSSQHFGNNGRTFNASTRREKSTKKDTGCNIS</sequence>
<dbReference type="VEuPathDB" id="VectorBase:GBRI035344"/>
<feature type="compositionally biased region" description="Polar residues" evidence="3">
    <location>
        <begin position="1444"/>
        <end position="1495"/>
    </location>
</feature>
<dbReference type="GO" id="GO:0003723">
    <property type="term" value="F:RNA binding"/>
    <property type="evidence" value="ECO:0007669"/>
    <property type="project" value="InterPro"/>
</dbReference>
<evidence type="ECO:0000256" key="2">
    <source>
        <dbReference type="ARBA" id="ARBA00048432"/>
    </source>
</evidence>
<dbReference type="InterPro" id="IPR041679">
    <property type="entry name" value="DNA2/NAM7-like_C"/>
</dbReference>
<dbReference type="GO" id="GO:0005829">
    <property type="term" value="C:cytosol"/>
    <property type="evidence" value="ECO:0007669"/>
    <property type="project" value="TreeGrafter"/>
</dbReference>
<dbReference type="InterPro" id="IPR026122">
    <property type="entry name" value="MOV-10/SDE3_DEXXQ/H-box"/>
</dbReference>
<feature type="domain" description="C2H2-type" evidence="4">
    <location>
        <begin position="186"/>
        <end position="206"/>
    </location>
</feature>
<dbReference type="STRING" id="37001.A0A1A9WWT9"/>
<dbReference type="GO" id="GO:0032574">
    <property type="term" value="F:5'-3' RNA helicase activity"/>
    <property type="evidence" value="ECO:0007669"/>
    <property type="project" value="InterPro"/>
</dbReference>
<evidence type="ECO:0000259" key="4">
    <source>
        <dbReference type="PROSITE" id="PS00028"/>
    </source>
</evidence>
<feature type="region of interest" description="Disordered" evidence="3">
    <location>
        <begin position="1003"/>
        <end position="1085"/>
    </location>
</feature>
<accession>A0A1A9WWT9</accession>
<name>A0A1A9WWT9_9MUSC</name>
<dbReference type="InterPro" id="IPR027417">
    <property type="entry name" value="P-loop_NTPase"/>
</dbReference>
<dbReference type="InterPro" id="IPR014001">
    <property type="entry name" value="Helicase_ATP-bd"/>
</dbReference>
<proteinExistence type="predicted"/>
<feature type="compositionally biased region" description="Polar residues" evidence="3">
    <location>
        <begin position="1603"/>
        <end position="1615"/>
    </location>
</feature>
<feature type="compositionally biased region" description="Basic residues" evidence="3">
    <location>
        <begin position="1043"/>
        <end position="1054"/>
    </location>
</feature>